<proteinExistence type="predicted"/>
<dbReference type="EMBL" id="CP089285">
    <property type="protein sequence ID" value="UTO56211.1"/>
    <property type="molecule type" value="Genomic_DNA"/>
</dbReference>
<gene>
    <name evidence="2" type="ORF">LUA81_03800</name>
    <name evidence="1" type="ORF">LUA82_03835</name>
</gene>
<sequence length="126" mass="15091">MNNKLIPEEEHELQVIKHNYHRYGDKLRIIAYNRVGEIKYKMLPCNLQITDFYAKLDAFPITYDYYVRNLKYIVLVKQQYYISLPQSSKEELSKFKCNLIDSKDLSQQSVNYLKNQSQSFPITNKK</sequence>
<evidence type="ECO:0000313" key="4">
    <source>
        <dbReference type="Proteomes" id="UP001059985"/>
    </source>
</evidence>
<dbReference type="AlphaFoldDB" id="A0A9Q9BZA9"/>
<dbReference type="Proteomes" id="UP001059822">
    <property type="component" value="Chromosome"/>
</dbReference>
<reference evidence="1" key="1">
    <citation type="journal article" date="2022" name="Microorganisms">
        <title>Assembly and Comparison of Ca. Neoehrlichia mikurensis Genomes.</title>
        <authorList>
            <person name="Azagi T."/>
            <person name="Dirks R.P."/>
            <person name="Yebra-Pimentel E.S."/>
            <person name="Schaap P.J."/>
            <person name="Koehorst J.J."/>
            <person name="Esser H.J."/>
            <person name="Sprong H."/>
        </authorList>
    </citation>
    <scope>NUCLEOTIDE SEQUENCE</scope>
    <source>
        <strain evidence="2">18-2804</strain>
        <strain evidence="1">18-2837</strain>
    </source>
</reference>
<evidence type="ECO:0000313" key="1">
    <source>
        <dbReference type="EMBL" id="UTO55290.1"/>
    </source>
</evidence>
<keyword evidence="4" id="KW-1185">Reference proteome</keyword>
<dbReference type="RefSeq" id="WP_218213771.1">
    <property type="nucleotide sequence ID" value="NZ_CP054597.1"/>
</dbReference>
<dbReference type="Proteomes" id="UP001059985">
    <property type="component" value="Chromosome"/>
</dbReference>
<name>A0A9Q9BZA9_9RICK</name>
<accession>A0A9Q9BZA9</accession>
<dbReference type="EMBL" id="CP089286">
    <property type="protein sequence ID" value="UTO55290.1"/>
    <property type="molecule type" value="Genomic_DNA"/>
</dbReference>
<evidence type="ECO:0000313" key="3">
    <source>
        <dbReference type="Proteomes" id="UP001059822"/>
    </source>
</evidence>
<evidence type="ECO:0000313" key="2">
    <source>
        <dbReference type="EMBL" id="UTO56211.1"/>
    </source>
</evidence>
<organism evidence="1 3">
    <name type="scientific">Neoehrlichia mikurensis</name>
    <dbReference type="NCBI Taxonomy" id="89586"/>
    <lineage>
        <taxon>Bacteria</taxon>
        <taxon>Pseudomonadati</taxon>
        <taxon>Pseudomonadota</taxon>
        <taxon>Alphaproteobacteria</taxon>
        <taxon>Rickettsiales</taxon>
        <taxon>Anaplasmataceae</taxon>
        <taxon>Candidatus Neoehrlichia</taxon>
    </lineage>
</organism>
<protein>
    <submittedName>
        <fullName evidence="1">Uncharacterized protein</fullName>
    </submittedName>
</protein>